<dbReference type="Gene3D" id="3.60.20.10">
    <property type="entry name" value="Glutamine Phosphoribosylpyrophosphate, subunit 1, domain 1"/>
    <property type="match status" value="1"/>
</dbReference>
<dbReference type="OrthoDB" id="2019121at2759"/>
<feature type="compositionally biased region" description="Low complexity" evidence="1">
    <location>
        <begin position="372"/>
        <end position="384"/>
    </location>
</feature>
<evidence type="ECO:0000313" key="4">
    <source>
        <dbReference type="Proteomes" id="UP000054558"/>
    </source>
</evidence>
<sequence length="452" mass="47559">MFGVFGQAGWVRGAKPPLAGAKLARVDEEEEEAVLQRLSALRESLPHRHRAGVAEKVLGPGTGIAYIQGPNVKCASRGGVTVLFCGQLEPPKKGEHVPAWGQDPLECASSWQTEAELAARGRAAVWDDAKRVLDVYKRAHWGGLQGPDLWEGKGGYACPAKHHGAGPRAAARLLGGLRGRFAFLVWDSVHCRLVAARDHQAQEAIFWGAPTFGEGLLFSTDRALVEEEAADADQFPPGTFFCLTPDDGTDGTGIMSSFELASPGPDDGRAGSSEEGECGTDDLDDTSGAASGEGDDNLEWESGGAPMTLRKRRGSALKETRLGALRRTAADAMSDEESSSEEDRASTCGLPPPPIAPRSGSTLRPAAPPSATPKEAAPAAAGKPPRNPKTEAPALRVVLKRQEKPAPPVFPRTAVRRVVTSVMKRVASTEGMCRASSGENLAALAGAQVTAK</sequence>
<feature type="domain" description="DUF3700" evidence="2">
    <location>
        <begin position="166"/>
        <end position="242"/>
    </location>
</feature>
<reference evidence="3 4" key="1">
    <citation type="journal article" date="2014" name="Nat. Commun.">
        <title>Klebsormidium flaccidum genome reveals primary factors for plant terrestrial adaptation.</title>
        <authorList>
            <person name="Hori K."/>
            <person name="Maruyama F."/>
            <person name="Fujisawa T."/>
            <person name="Togashi T."/>
            <person name="Yamamoto N."/>
            <person name="Seo M."/>
            <person name="Sato S."/>
            <person name="Yamada T."/>
            <person name="Mori H."/>
            <person name="Tajima N."/>
            <person name="Moriyama T."/>
            <person name="Ikeuchi M."/>
            <person name="Watanabe M."/>
            <person name="Wada H."/>
            <person name="Kobayashi K."/>
            <person name="Saito M."/>
            <person name="Masuda T."/>
            <person name="Sasaki-Sekimoto Y."/>
            <person name="Mashiguchi K."/>
            <person name="Awai K."/>
            <person name="Shimojima M."/>
            <person name="Masuda S."/>
            <person name="Iwai M."/>
            <person name="Nobusawa T."/>
            <person name="Narise T."/>
            <person name="Kondo S."/>
            <person name="Saito H."/>
            <person name="Sato R."/>
            <person name="Murakawa M."/>
            <person name="Ihara Y."/>
            <person name="Oshima-Yamada Y."/>
            <person name="Ohtaka K."/>
            <person name="Satoh M."/>
            <person name="Sonobe K."/>
            <person name="Ishii M."/>
            <person name="Ohtani R."/>
            <person name="Kanamori-Sato M."/>
            <person name="Honoki R."/>
            <person name="Miyazaki D."/>
            <person name="Mochizuki H."/>
            <person name="Umetsu J."/>
            <person name="Higashi K."/>
            <person name="Shibata D."/>
            <person name="Kamiya Y."/>
            <person name="Sato N."/>
            <person name="Nakamura Y."/>
            <person name="Tabata S."/>
            <person name="Ida S."/>
            <person name="Kurokawa K."/>
            <person name="Ohta H."/>
        </authorList>
    </citation>
    <scope>NUCLEOTIDE SEQUENCE [LARGE SCALE GENOMIC DNA]</scope>
    <source>
        <strain evidence="3 4">NIES-2285</strain>
    </source>
</reference>
<dbReference type="InterPro" id="IPR024286">
    <property type="entry name" value="DUF3700"/>
</dbReference>
<feature type="compositionally biased region" description="Acidic residues" evidence="1">
    <location>
        <begin position="274"/>
        <end position="285"/>
    </location>
</feature>
<proteinExistence type="predicted"/>
<evidence type="ECO:0000256" key="1">
    <source>
        <dbReference type="SAM" id="MobiDB-lite"/>
    </source>
</evidence>
<evidence type="ECO:0000313" key="3">
    <source>
        <dbReference type="EMBL" id="GAQ89658.1"/>
    </source>
</evidence>
<dbReference type="SUPFAM" id="SSF56235">
    <property type="entry name" value="N-terminal nucleophile aminohydrolases (Ntn hydrolases)"/>
    <property type="match status" value="1"/>
</dbReference>
<dbReference type="Pfam" id="PF12481">
    <property type="entry name" value="DUF3700"/>
    <property type="match status" value="1"/>
</dbReference>
<organism evidence="3 4">
    <name type="scientific">Klebsormidium nitens</name>
    <name type="common">Green alga</name>
    <name type="synonym">Ulothrix nitens</name>
    <dbReference type="NCBI Taxonomy" id="105231"/>
    <lineage>
        <taxon>Eukaryota</taxon>
        <taxon>Viridiplantae</taxon>
        <taxon>Streptophyta</taxon>
        <taxon>Klebsormidiophyceae</taxon>
        <taxon>Klebsormidiales</taxon>
        <taxon>Klebsormidiaceae</taxon>
        <taxon>Klebsormidium</taxon>
    </lineage>
</organism>
<gene>
    <name evidence="3" type="ORF">KFL_005480020</name>
</gene>
<name>A0A1Y1INH1_KLENI</name>
<dbReference type="EMBL" id="DF237497">
    <property type="protein sequence ID" value="GAQ89658.1"/>
    <property type="molecule type" value="Genomic_DNA"/>
</dbReference>
<dbReference type="AlphaFoldDB" id="A0A1Y1INH1"/>
<protein>
    <recommendedName>
        <fullName evidence="2">DUF3700 domain-containing protein</fullName>
    </recommendedName>
</protein>
<dbReference type="InterPro" id="IPR029055">
    <property type="entry name" value="Ntn_hydrolases_N"/>
</dbReference>
<evidence type="ECO:0000259" key="2">
    <source>
        <dbReference type="Pfam" id="PF12481"/>
    </source>
</evidence>
<feature type="region of interest" description="Disordered" evidence="1">
    <location>
        <begin position="252"/>
        <end position="393"/>
    </location>
</feature>
<keyword evidence="4" id="KW-1185">Reference proteome</keyword>
<accession>A0A1Y1INH1</accession>
<dbReference type="Proteomes" id="UP000054558">
    <property type="component" value="Unassembled WGS sequence"/>
</dbReference>